<sequence length="142" mass="15525">MSKPKHTRALGETEAQAITRNIRVSPRKLNLVAGLIRNKPVAQAVATLTFSKRRIALAVKKTLESAIANAENNHQLDVDQLVVKHAEVGKAIVMRRFHARGRGRSAQIEKFFSHLKIVVAEQAVAVPAPKSPAPENTEQKAA</sequence>
<evidence type="ECO:0000256" key="3">
    <source>
        <dbReference type="ARBA" id="ARBA00022884"/>
    </source>
</evidence>
<evidence type="ECO:0000256" key="6">
    <source>
        <dbReference type="ARBA" id="ARBA00035207"/>
    </source>
</evidence>
<dbReference type="PROSITE" id="PS00464">
    <property type="entry name" value="RIBOSOMAL_L22"/>
    <property type="match status" value="1"/>
</dbReference>
<dbReference type="RefSeq" id="WP_171834518.1">
    <property type="nucleotide sequence ID" value="NZ_CP053708.1"/>
</dbReference>
<evidence type="ECO:0000256" key="7">
    <source>
        <dbReference type="HAMAP-Rule" id="MF_01331"/>
    </source>
</evidence>
<evidence type="ECO:0000313" key="12">
    <source>
        <dbReference type="Proteomes" id="UP000500767"/>
    </source>
</evidence>
<comment type="subunit">
    <text evidence="7 9">Part of the 50S ribosomal subunit.</text>
</comment>
<dbReference type="InterPro" id="IPR005727">
    <property type="entry name" value="Ribosomal_uL22_bac/chlpt-type"/>
</dbReference>
<evidence type="ECO:0000256" key="2">
    <source>
        <dbReference type="ARBA" id="ARBA00022730"/>
    </source>
</evidence>
<accession>A0A6M8HMJ0</accession>
<proteinExistence type="inferred from homology"/>
<evidence type="ECO:0000256" key="8">
    <source>
        <dbReference type="RuleBase" id="RU004005"/>
    </source>
</evidence>
<dbReference type="EMBL" id="CP053708">
    <property type="protein sequence ID" value="QKE89526.1"/>
    <property type="molecule type" value="Genomic_DNA"/>
</dbReference>
<dbReference type="CDD" id="cd00336">
    <property type="entry name" value="Ribosomal_L22"/>
    <property type="match status" value="1"/>
</dbReference>
<dbReference type="KEGG" id="lck:HN018_05230"/>
<dbReference type="InterPro" id="IPR001063">
    <property type="entry name" value="Ribosomal_uL22"/>
</dbReference>
<dbReference type="GO" id="GO:0022625">
    <property type="term" value="C:cytosolic large ribosomal subunit"/>
    <property type="evidence" value="ECO:0007669"/>
    <property type="project" value="TreeGrafter"/>
</dbReference>
<dbReference type="InterPro" id="IPR018260">
    <property type="entry name" value="Ribosomal_uL22_CS"/>
</dbReference>
<dbReference type="Proteomes" id="UP000500767">
    <property type="component" value="Chromosome"/>
</dbReference>
<keyword evidence="2 7" id="KW-0699">rRNA-binding</keyword>
<dbReference type="AlphaFoldDB" id="A0A6M8HMJ0"/>
<dbReference type="Gene3D" id="3.90.470.10">
    <property type="entry name" value="Ribosomal protein L22/L17"/>
    <property type="match status" value="1"/>
</dbReference>
<dbReference type="PANTHER" id="PTHR13501:SF8">
    <property type="entry name" value="LARGE RIBOSOMAL SUBUNIT PROTEIN UL22M"/>
    <property type="match status" value="1"/>
</dbReference>
<keyword evidence="12" id="KW-1185">Reference proteome</keyword>
<keyword evidence="3 7" id="KW-0694">RNA-binding</keyword>
<dbReference type="SUPFAM" id="SSF54843">
    <property type="entry name" value="Ribosomal protein L22"/>
    <property type="match status" value="1"/>
</dbReference>
<dbReference type="InterPro" id="IPR036394">
    <property type="entry name" value="Ribosomal_uL22_sf"/>
</dbReference>
<dbReference type="GO" id="GO:0006412">
    <property type="term" value="P:translation"/>
    <property type="evidence" value="ECO:0007669"/>
    <property type="project" value="UniProtKB-UniRule"/>
</dbReference>
<dbReference type="Pfam" id="PF00237">
    <property type="entry name" value="Ribosomal_L22"/>
    <property type="match status" value="1"/>
</dbReference>
<dbReference type="GO" id="GO:0003735">
    <property type="term" value="F:structural constituent of ribosome"/>
    <property type="evidence" value="ECO:0007669"/>
    <property type="project" value="InterPro"/>
</dbReference>
<organism evidence="11 12">
    <name type="scientific">Lichenicola cladoniae</name>
    <dbReference type="NCBI Taxonomy" id="1484109"/>
    <lineage>
        <taxon>Bacteria</taxon>
        <taxon>Pseudomonadati</taxon>
        <taxon>Pseudomonadota</taxon>
        <taxon>Alphaproteobacteria</taxon>
        <taxon>Acetobacterales</taxon>
        <taxon>Acetobacteraceae</taxon>
        <taxon>Lichenicola</taxon>
    </lineage>
</organism>
<dbReference type="HAMAP" id="MF_01331_B">
    <property type="entry name" value="Ribosomal_uL22_B"/>
    <property type="match status" value="1"/>
</dbReference>
<dbReference type="GO" id="GO:0019843">
    <property type="term" value="F:rRNA binding"/>
    <property type="evidence" value="ECO:0007669"/>
    <property type="project" value="UniProtKB-UniRule"/>
</dbReference>
<gene>
    <name evidence="7 11" type="primary">rplV</name>
    <name evidence="11" type="ORF">HN018_05230</name>
</gene>
<dbReference type="NCBIfam" id="TIGR01044">
    <property type="entry name" value="rplV_bact"/>
    <property type="match status" value="1"/>
</dbReference>
<name>A0A6M8HMJ0_9PROT</name>
<protein>
    <recommendedName>
        <fullName evidence="6 7">Large ribosomal subunit protein uL22</fullName>
    </recommendedName>
</protein>
<dbReference type="InterPro" id="IPR047867">
    <property type="entry name" value="Ribosomal_uL22_bac/org-type"/>
</dbReference>
<evidence type="ECO:0000256" key="10">
    <source>
        <dbReference type="RuleBase" id="RU004008"/>
    </source>
</evidence>
<comment type="function">
    <text evidence="7 10">This protein binds specifically to 23S rRNA; its binding is stimulated by other ribosomal proteins, e.g., L4, L17, and L20. It is important during the early stages of 50S assembly. It makes multiple contacts with different domains of the 23S rRNA in the assembled 50S subunit and ribosome.</text>
</comment>
<keyword evidence="4 7" id="KW-0689">Ribosomal protein</keyword>
<evidence type="ECO:0000256" key="4">
    <source>
        <dbReference type="ARBA" id="ARBA00022980"/>
    </source>
</evidence>
<keyword evidence="5 7" id="KW-0687">Ribonucleoprotein</keyword>
<comment type="similarity">
    <text evidence="1 7 8">Belongs to the universal ribosomal protein uL22 family.</text>
</comment>
<evidence type="ECO:0000256" key="5">
    <source>
        <dbReference type="ARBA" id="ARBA00023274"/>
    </source>
</evidence>
<dbReference type="PANTHER" id="PTHR13501">
    <property type="entry name" value="CHLOROPLAST 50S RIBOSOMAL PROTEIN L22-RELATED"/>
    <property type="match status" value="1"/>
</dbReference>
<evidence type="ECO:0000313" key="11">
    <source>
        <dbReference type="EMBL" id="QKE89526.1"/>
    </source>
</evidence>
<evidence type="ECO:0000256" key="1">
    <source>
        <dbReference type="ARBA" id="ARBA00009451"/>
    </source>
</evidence>
<evidence type="ECO:0000256" key="9">
    <source>
        <dbReference type="RuleBase" id="RU004006"/>
    </source>
</evidence>
<reference evidence="11 12" key="1">
    <citation type="journal article" date="2014" name="World J. Microbiol. Biotechnol.">
        <title>Biodiversity and physiological characteristics of Antarctic and Arctic lichens-associated bacteria.</title>
        <authorList>
            <person name="Lee Y.M."/>
            <person name="Kim E.H."/>
            <person name="Lee H.K."/>
            <person name="Hong S.G."/>
        </authorList>
    </citation>
    <scope>NUCLEOTIDE SEQUENCE [LARGE SCALE GENOMIC DNA]</scope>
    <source>
        <strain evidence="11 12">PAMC 26569</strain>
    </source>
</reference>
<comment type="function">
    <text evidence="7">The globular domain of the protein is located near the polypeptide exit tunnel on the outside of the subunit, while an extended beta-hairpin is found that lines the wall of the exit tunnel in the center of the 70S ribosome.</text>
</comment>